<comment type="caution">
    <text evidence="1">The sequence shown here is derived from an EMBL/GenBank/DDBJ whole genome shotgun (WGS) entry which is preliminary data.</text>
</comment>
<dbReference type="Proteomes" id="UP000322454">
    <property type="component" value="Unassembled WGS sequence"/>
</dbReference>
<dbReference type="AlphaFoldDB" id="A0A520XG80"/>
<evidence type="ECO:0000313" key="1">
    <source>
        <dbReference type="EMBL" id="RZV40201.1"/>
    </source>
</evidence>
<proteinExistence type="predicted"/>
<sequence>MNQKEETRKRLEEEIFKSCKRENRNPDSAEIAILSNIEDQRLFDKLMPNLDKQLQERYSVKS</sequence>
<reference evidence="1 2" key="1">
    <citation type="submission" date="2019-01" db="EMBL/GenBank/DDBJ databases">
        <title>Insights into ecological role of a new deltaproteobacterial order Candidatus Sinidesulfobacterales (Sva0485) by metagenomics and metatranscriptomics.</title>
        <authorList>
            <person name="Tan S."/>
            <person name="Liu J."/>
            <person name="Fang Y."/>
            <person name="Hedlund B."/>
            <person name="Lian Z.-H."/>
            <person name="Huang L.-Y."/>
            <person name="Li J.-T."/>
            <person name="Huang L.-N."/>
            <person name="Li W.-J."/>
            <person name="Jiang H.-C."/>
            <person name="Dong H.-L."/>
            <person name="Shu W.-S."/>
        </authorList>
    </citation>
    <scope>NUCLEOTIDE SEQUENCE [LARGE SCALE GENOMIC DNA]</scope>
    <source>
        <strain evidence="1">AP4</strain>
    </source>
</reference>
<organism evidence="1 2">
    <name type="scientific">Candidatus Acidulodesulfobacterium acidiphilum</name>
    <dbReference type="NCBI Taxonomy" id="2597224"/>
    <lineage>
        <taxon>Bacteria</taxon>
        <taxon>Deltaproteobacteria</taxon>
        <taxon>Candidatus Acidulodesulfobacterales</taxon>
        <taxon>Candidatus Acidulodesulfobacterium</taxon>
    </lineage>
</organism>
<dbReference type="EMBL" id="SHMQ01000002">
    <property type="protein sequence ID" value="RZV40201.1"/>
    <property type="molecule type" value="Genomic_DNA"/>
</dbReference>
<gene>
    <name evidence="1" type="ORF">EVJ48_01540</name>
</gene>
<evidence type="ECO:0000313" key="2">
    <source>
        <dbReference type="Proteomes" id="UP000322454"/>
    </source>
</evidence>
<name>A0A520XG80_9DELT</name>
<accession>A0A520XG80</accession>
<protein>
    <submittedName>
        <fullName evidence="1">Uncharacterized protein</fullName>
    </submittedName>
</protein>